<dbReference type="EMBL" id="JANPWB010000001">
    <property type="protein sequence ID" value="KAJ1218817.1"/>
    <property type="molecule type" value="Genomic_DNA"/>
</dbReference>
<gene>
    <name evidence="2" type="ORF">NDU88_006389</name>
</gene>
<accession>A0AAV7X0L9</accession>
<keyword evidence="3" id="KW-1185">Reference proteome</keyword>
<dbReference type="Proteomes" id="UP001066276">
    <property type="component" value="Chromosome 1_1"/>
</dbReference>
<comment type="caution">
    <text evidence="2">The sequence shown here is derived from an EMBL/GenBank/DDBJ whole genome shotgun (WGS) entry which is preliminary data.</text>
</comment>
<protein>
    <submittedName>
        <fullName evidence="2">Uncharacterized protein</fullName>
    </submittedName>
</protein>
<name>A0AAV7X0L9_PLEWA</name>
<evidence type="ECO:0000256" key="1">
    <source>
        <dbReference type="SAM" id="MobiDB-lite"/>
    </source>
</evidence>
<proteinExistence type="predicted"/>
<reference evidence="2" key="1">
    <citation type="journal article" date="2022" name="bioRxiv">
        <title>Sequencing and chromosome-scale assembly of the giantPleurodeles waltlgenome.</title>
        <authorList>
            <person name="Brown T."/>
            <person name="Elewa A."/>
            <person name="Iarovenko S."/>
            <person name="Subramanian E."/>
            <person name="Araus A.J."/>
            <person name="Petzold A."/>
            <person name="Susuki M."/>
            <person name="Suzuki K.-i.T."/>
            <person name="Hayashi T."/>
            <person name="Toyoda A."/>
            <person name="Oliveira C."/>
            <person name="Osipova E."/>
            <person name="Leigh N.D."/>
            <person name="Simon A."/>
            <person name="Yun M.H."/>
        </authorList>
    </citation>
    <scope>NUCLEOTIDE SEQUENCE</scope>
    <source>
        <strain evidence="2">20211129_DDA</strain>
        <tissue evidence="2">Liver</tissue>
    </source>
</reference>
<sequence length="75" mass="7928">MKVEANALELRGPHKGLRGPHGLSGTEAKYHREVPFAWAGARGALGCWDGEELWGPVGSAAVLPGGAHRDSTARR</sequence>
<feature type="region of interest" description="Disordered" evidence="1">
    <location>
        <begin position="1"/>
        <end position="23"/>
    </location>
</feature>
<evidence type="ECO:0000313" key="2">
    <source>
        <dbReference type="EMBL" id="KAJ1218817.1"/>
    </source>
</evidence>
<organism evidence="2 3">
    <name type="scientific">Pleurodeles waltl</name>
    <name type="common">Iberian ribbed newt</name>
    <dbReference type="NCBI Taxonomy" id="8319"/>
    <lineage>
        <taxon>Eukaryota</taxon>
        <taxon>Metazoa</taxon>
        <taxon>Chordata</taxon>
        <taxon>Craniata</taxon>
        <taxon>Vertebrata</taxon>
        <taxon>Euteleostomi</taxon>
        <taxon>Amphibia</taxon>
        <taxon>Batrachia</taxon>
        <taxon>Caudata</taxon>
        <taxon>Salamandroidea</taxon>
        <taxon>Salamandridae</taxon>
        <taxon>Pleurodelinae</taxon>
        <taxon>Pleurodeles</taxon>
    </lineage>
</organism>
<evidence type="ECO:0000313" key="3">
    <source>
        <dbReference type="Proteomes" id="UP001066276"/>
    </source>
</evidence>
<dbReference type="AlphaFoldDB" id="A0AAV7X0L9"/>